<protein>
    <submittedName>
        <fullName evidence="8">Permease of the drug/metabolite transporter (DMT) superfamily</fullName>
    </submittedName>
</protein>
<evidence type="ECO:0000256" key="1">
    <source>
        <dbReference type="ARBA" id="ARBA00004651"/>
    </source>
</evidence>
<dbReference type="EMBL" id="FQZT01000009">
    <property type="protein sequence ID" value="SHJ49751.1"/>
    <property type="molecule type" value="Genomic_DNA"/>
</dbReference>
<dbReference type="Pfam" id="PF00892">
    <property type="entry name" value="EamA"/>
    <property type="match status" value="2"/>
</dbReference>
<feature type="domain" description="EamA" evidence="7">
    <location>
        <begin position="13"/>
        <end position="141"/>
    </location>
</feature>
<keyword evidence="5 6" id="KW-0472">Membrane</keyword>
<sequence length="301" mass="33095">MTENTRRLLPTISLISAMLLWASSFVALKIAFRGYHPMQVIFGRMFIASLCFLPFIPAFSKLNWRKQDLKYLLIMAICEPCLYFIFEAKALELTSASQAGMITAILPLLVAILAWAWLKEQISRQTLIGFSLAIAGACWLSLASETSINAPNPLLGNFYEFLAMVCAAGYTVSLKHLSENYPPLFLTAVQAFLGSLFFFPFLLLPSIGFPGHLQATPAVAIIYLGTFITFGAYGCYNYGVSRIPASQAAGYVNLIPVFGVILGMLILGDRLNFAQWLACGLVFCGVWLSSRSKKPLVQPAT</sequence>
<dbReference type="Proteomes" id="UP000184171">
    <property type="component" value="Unassembled WGS sequence"/>
</dbReference>
<evidence type="ECO:0000256" key="4">
    <source>
        <dbReference type="ARBA" id="ARBA00022989"/>
    </source>
</evidence>
<dbReference type="RefSeq" id="WP_072909177.1">
    <property type="nucleotide sequence ID" value="NZ_FQZT01000009.1"/>
</dbReference>
<feature type="transmembrane region" description="Helical" evidence="6">
    <location>
        <begin position="12"/>
        <end position="32"/>
    </location>
</feature>
<reference evidence="8 9" key="1">
    <citation type="submission" date="2016-11" db="EMBL/GenBank/DDBJ databases">
        <authorList>
            <person name="Jaros S."/>
            <person name="Januszkiewicz K."/>
            <person name="Wedrychowicz H."/>
        </authorList>
    </citation>
    <scope>NUCLEOTIDE SEQUENCE [LARGE SCALE GENOMIC DNA]</scope>
    <source>
        <strain evidence="8 9">DSM 5091</strain>
    </source>
</reference>
<keyword evidence="3 6" id="KW-0812">Transmembrane</keyword>
<dbReference type="SUPFAM" id="SSF103481">
    <property type="entry name" value="Multidrug resistance efflux transporter EmrE"/>
    <property type="match status" value="2"/>
</dbReference>
<evidence type="ECO:0000256" key="2">
    <source>
        <dbReference type="ARBA" id="ARBA00022475"/>
    </source>
</evidence>
<evidence type="ECO:0000256" key="3">
    <source>
        <dbReference type="ARBA" id="ARBA00022692"/>
    </source>
</evidence>
<dbReference type="PANTHER" id="PTHR32322">
    <property type="entry name" value="INNER MEMBRANE TRANSPORTER"/>
    <property type="match status" value="1"/>
</dbReference>
<dbReference type="GO" id="GO:0005886">
    <property type="term" value="C:plasma membrane"/>
    <property type="evidence" value="ECO:0007669"/>
    <property type="project" value="UniProtKB-SubCell"/>
</dbReference>
<keyword evidence="4 6" id="KW-1133">Transmembrane helix</keyword>
<dbReference type="Gene3D" id="1.10.3730.20">
    <property type="match status" value="1"/>
</dbReference>
<keyword evidence="9" id="KW-1185">Reference proteome</keyword>
<evidence type="ECO:0000313" key="8">
    <source>
        <dbReference type="EMBL" id="SHJ49751.1"/>
    </source>
</evidence>
<evidence type="ECO:0000256" key="6">
    <source>
        <dbReference type="SAM" id="Phobius"/>
    </source>
</evidence>
<keyword evidence="2" id="KW-1003">Cell membrane</keyword>
<dbReference type="PANTHER" id="PTHR32322:SF18">
    <property type="entry name" value="S-ADENOSYLMETHIONINE_S-ADENOSYLHOMOCYSTEINE TRANSPORTER"/>
    <property type="match status" value="1"/>
</dbReference>
<dbReference type="InterPro" id="IPR037185">
    <property type="entry name" value="EmrE-like"/>
</dbReference>
<evidence type="ECO:0000256" key="5">
    <source>
        <dbReference type="ARBA" id="ARBA00023136"/>
    </source>
</evidence>
<feature type="transmembrane region" description="Helical" evidence="6">
    <location>
        <begin position="98"/>
        <end position="118"/>
    </location>
</feature>
<proteinExistence type="predicted"/>
<dbReference type="AlphaFoldDB" id="A0A1M6JSV9"/>
<feature type="transmembrane region" description="Helical" evidence="6">
    <location>
        <begin position="125"/>
        <end position="142"/>
    </location>
</feature>
<comment type="subcellular location">
    <subcellularLocation>
        <location evidence="1">Cell membrane</location>
        <topology evidence="1">Multi-pass membrane protein</topology>
    </subcellularLocation>
</comment>
<feature type="transmembrane region" description="Helical" evidence="6">
    <location>
        <begin position="69"/>
        <end position="86"/>
    </location>
</feature>
<name>A0A1M6JSV9_MALRU</name>
<feature type="transmembrane region" description="Helical" evidence="6">
    <location>
        <begin position="38"/>
        <end position="57"/>
    </location>
</feature>
<dbReference type="InterPro" id="IPR000620">
    <property type="entry name" value="EamA_dom"/>
</dbReference>
<feature type="transmembrane region" description="Helical" evidence="6">
    <location>
        <begin position="154"/>
        <end position="172"/>
    </location>
</feature>
<feature type="transmembrane region" description="Helical" evidence="6">
    <location>
        <begin position="248"/>
        <end position="267"/>
    </location>
</feature>
<evidence type="ECO:0000313" key="9">
    <source>
        <dbReference type="Proteomes" id="UP000184171"/>
    </source>
</evidence>
<feature type="domain" description="EamA" evidence="7">
    <location>
        <begin position="155"/>
        <end position="290"/>
    </location>
</feature>
<dbReference type="InterPro" id="IPR050638">
    <property type="entry name" value="AA-Vitamin_Transporters"/>
</dbReference>
<organism evidence="8 9">
    <name type="scientific">Malonomonas rubra DSM 5091</name>
    <dbReference type="NCBI Taxonomy" id="1122189"/>
    <lineage>
        <taxon>Bacteria</taxon>
        <taxon>Pseudomonadati</taxon>
        <taxon>Thermodesulfobacteriota</taxon>
        <taxon>Desulfuromonadia</taxon>
        <taxon>Desulfuromonadales</taxon>
        <taxon>Geopsychrobacteraceae</taxon>
        <taxon>Malonomonas</taxon>
    </lineage>
</organism>
<evidence type="ECO:0000259" key="7">
    <source>
        <dbReference type="Pfam" id="PF00892"/>
    </source>
</evidence>
<dbReference type="STRING" id="1122189.SAMN02745165_02503"/>
<feature type="transmembrane region" description="Helical" evidence="6">
    <location>
        <begin position="273"/>
        <end position="290"/>
    </location>
</feature>
<accession>A0A1M6JSV9</accession>
<feature type="transmembrane region" description="Helical" evidence="6">
    <location>
        <begin position="215"/>
        <end position="236"/>
    </location>
</feature>
<gene>
    <name evidence="8" type="ORF">SAMN02745165_02503</name>
</gene>
<feature type="transmembrane region" description="Helical" evidence="6">
    <location>
        <begin position="184"/>
        <end position="203"/>
    </location>
</feature>